<keyword evidence="1 2" id="KW-0812">Transmembrane</keyword>
<evidence type="ECO:0000313" key="3">
    <source>
        <dbReference type="Proteomes" id="UP000009168"/>
    </source>
</evidence>
<accession>I7LWP8</accession>
<reference evidence="3" key="1">
    <citation type="journal article" date="2006" name="PLoS Biol.">
        <title>Macronuclear genome sequence of the ciliate Tetrahymena thermophila, a model eukaryote.</title>
        <authorList>
            <person name="Eisen J.A."/>
            <person name="Coyne R.S."/>
            <person name="Wu M."/>
            <person name="Wu D."/>
            <person name="Thiagarajan M."/>
            <person name="Wortman J.R."/>
            <person name="Badger J.H."/>
            <person name="Ren Q."/>
            <person name="Amedeo P."/>
            <person name="Jones K.M."/>
            <person name="Tallon L.J."/>
            <person name="Delcher A.L."/>
            <person name="Salzberg S.L."/>
            <person name="Silva J.C."/>
            <person name="Haas B.J."/>
            <person name="Majoros W.H."/>
            <person name="Farzad M."/>
            <person name="Carlton J.M."/>
            <person name="Smith R.K. Jr."/>
            <person name="Garg J."/>
            <person name="Pearlman R.E."/>
            <person name="Karrer K.M."/>
            <person name="Sun L."/>
            <person name="Manning G."/>
            <person name="Elde N.C."/>
            <person name="Turkewitz A.P."/>
            <person name="Asai D.J."/>
            <person name="Wilkes D.E."/>
            <person name="Wang Y."/>
            <person name="Cai H."/>
            <person name="Collins K."/>
            <person name="Stewart B.A."/>
            <person name="Lee S.R."/>
            <person name="Wilamowska K."/>
            <person name="Weinberg Z."/>
            <person name="Ruzzo W.L."/>
            <person name="Wloga D."/>
            <person name="Gaertig J."/>
            <person name="Frankel J."/>
            <person name="Tsao C.-C."/>
            <person name="Gorovsky M.A."/>
            <person name="Keeling P.J."/>
            <person name="Waller R.F."/>
            <person name="Patron N.J."/>
            <person name="Cherry J.M."/>
            <person name="Stover N.A."/>
            <person name="Krieger C.J."/>
            <person name="del Toro C."/>
            <person name="Ryder H.F."/>
            <person name="Williamson S.C."/>
            <person name="Barbeau R.A."/>
            <person name="Hamilton E.P."/>
            <person name="Orias E."/>
        </authorList>
    </citation>
    <scope>NUCLEOTIDE SEQUENCE [LARGE SCALE GENOMIC DNA]</scope>
    <source>
        <strain evidence="3">SB210</strain>
    </source>
</reference>
<keyword evidence="1" id="KW-1133">Transmembrane helix</keyword>
<dbReference type="EMBL" id="GG662527">
    <property type="protein sequence ID" value="EAS02617.3"/>
    <property type="molecule type" value="Genomic_DNA"/>
</dbReference>
<name>I7LWP8_TETTS</name>
<protein>
    <submittedName>
        <fullName evidence="2">Transmembrane protein, putative</fullName>
    </submittedName>
</protein>
<evidence type="ECO:0000256" key="1">
    <source>
        <dbReference type="SAM" id="Phobius"/>
    </source>
</evidence>
<dbReference type="GeneID" id="7838924"/>
<feature type="transmembrane region" description="Helical" evidence="1">
    <location>
        <begin position="955"/>
        <end position="973"/>
    </location>
</feature>
<dbReference type="InParanoid" id="I7LWP8"/>
<evidence type="ECO:0000313" key="2">
    <source>
        <dbReference type="EMBL" id="EAS02617.3"/>
    </source>
</evidence>
<dbReference type="Proteomes" id="UP000009168">
    <property type="component" value="Unassembled WGS sequence"/>
</dbReference>
<gene>
    <name evidence="2" type="ORF">TTHERM_00578610</name>
</gene>
<proteinExistence type="predicted"/>
<dbReference type="RefSeq" id="XP_001022862.3">
    <property type="nucleotide sequence ID" value="XM_001022862.3"/>
</dbReference>
<dbReference type="SUPFAM" id="SSF57184">
    <property type="entry name" value="Growth factor receptor domain"/>
    <property type="match status" value="1"/>
</dbReference>
<feature type="transmembrane region" description="Helical" evidence="1">
    <location>
        <begin position="985"/>
        <end position="1010"/>
    </location>
</feature>
<sequence length="1056" mass="122858">MQISQNEKGNMILQNQQPNIYKITIVGWYRLIGKSNQNYLLIQIKNSATQNVIRIVYNPVKMQIMCSILDVDLIPQDITLQIKPYLQDKWFFIRIGVNLQDKISNKSYIYYTIMYDQKSYISQSLIYTSQFNIFDNNNFEFFFGSKSYYPYSRSCAMSKQILAFLGQSNDSNQGPFLEISMFETFLLPMLYLHFDFFMASSNSLYNLSENFKMCQQFLMDYQSSIDAILAISPQYFDYETQTNVWTEWYYLALSKDNPLIYDNIIDENYNSIKVFTYQYKLDQWYKITINQKKTDNSSRQIQIGSLKLYLGGFIQQCDDCILKINDQECLYCANSSDYLEEGKYYSCKSSCKYPFQVLPQTKTCSFVHDKGLCDEGKNTGTDRFFLDECTCPKGQYYEINQKKCLNCLKYCTSCKNAQSCYPIDNIGYSGYCDKNSFNNGIKCLLELQFIDSSQSVLLKAHIEAQTDIWIGFYYDYLGIYLLVKQLNQQNSFYSSDVKNIIKYNLDDPHLVFGIQSPLFQDKFPLCGRIGRNNWIIKGDLSMRPFINTLFTFSDEDLTIIADFKFLEYKESFQNNQSYIANKIELLITFTVQPYSQTGDFAFDQIKGFQIKSNQGIINLNKNLNSTPFVIKLSFTANYFEPCSQQYYSLLQLVSQKTLVFTLGLKANYLDYQYDLEICSSDGNCKKSALVKFNYLDPNIIILKVEYLKYSDKLTSIKFNILLNYVEDEFELEIPQNIFIIPPKFYDIVIGGTSLQQKDPIIYYSRLEVYTGGFYYVSYDNQDYCFVFINRQNMTCILPKQGYALNRDGIVVSITDCNQNIQQNEYLYYYNKYTMTCENSGAILPNCRNINIDNFTCIQCIDDQMILSKNCSCPDGMYLDLLSQTCQKCSEVCKTCSGDQNNCLECKKQNQNPPLCSCIQHNFYLDANLNCQTNNAIRALKISLIVQLAAKEELTHHYAIVILLLIKILLLIRLQTRVFLKIAHISAWLVILITNVFNVGEIGFSLLIVYADNITMMTPQHKMNFVKNVMMVIISMNSNKNVLVLRNKLIEEYYESK</sequence>
<organism evidence="2 3">
    <name type="scientific">Tetrahymena thermophila (strain SB210)</name>
    <dbReference type="NCBI Taxonomy" id="312017"/>
    <lineage>
        <taxon>Eukaryota</taxon>
        <taxon>Sar</taxon>
        <taxon>Alveolata</taxon>
        <taxon>Ciliophora</taxon>
        <taxon>Intramacronucleata</taxon>
        <taxon>Oligohymenophorea</taxon>
        <taxon>Hymenostomatida</taxon>
        <taxon>Tetrahymenina</taxon>
        <taxon>Tetrahymenidae</taxon>
        <taxon>Tetrahymena</taxon>
    </lineage>
</organism>
<dbReference type="InterPro" id="IPR009030">
    <property type="entry name" value="Growth_fac_rcpt_cys_sf"/>
</dbReference>
<keyword evidence="3" id="KW-1185">Reference proteome</keyword>
<keyword evidence="1" id="KW-0472">Membrane</keyword>
<dbReference type="AlphaFoldDB" id="I7LWP8"/>
<dbReference type="KEGG" id="tet:TTHERM_00578610"/>